<proteinExistence type="predicted"/>
<keyword evidence="2" id="KW-1185">Reference proteome</keyword>
<dbReference type="Proteomes" id="UP000215509">
    <property type="component" value="Unassembled WGS sequence"/>
</dbReference>
<evidence type="ECO:0000313" key="1">
    <source>
        <dbReference type="EMBL" id="OXM87799.1"/>
    </source>
</evidence>
<organism evidence="1 2">
    <name type="scientific">Paenibacillus rigui</name>
    <dbReference type="NCBI Taxonomy" id="554312"/>
    <lineage>
        <taxon>Bacteria</taxon>
        <taxon>Bacillati</taxon>
        <taxon>Bacillota</taxon>
        <taxon>Bacilli</taxon>
        <taxon>Bacillales</taxon>
        <taxon>Paenibacillaceae</taxon>
        <taxon>Paenibacillus</taxon>
    </lineage>
</organism>
<comment type="caution">
    <text evidence="1">The sequence shown here is derived from an EMBL/GenBank/DDBJ whole genome shotgun (WGS) entry which is preliminary data.</text>
</comment>
<dbReference type="EMBL" id="NMQW01000002">
    <property type="protein sequence ID" value="OXM87799.1"/>
    <property type="molecule type" value="Genomic_DNA"/>
</dbReference>
<accession>A0A229UXW9</accession>
<protein>
    <submittedName>
        <fullName evidence="1">RNA-binding protein</fullName>
    </submittedName>
</protein>
<gene>
    <name evidence="1" type="ORF">CF651_01405</name>
</gene>
<reference evidence="1 2" key="1">
    <citation type="submission" date="2017-07" db="EMBL/GenBank/DDBJ databases">
        <title>Genome sequencing and assembly of Paenibacillus rigui.</title>
        <authorList>
            <person name="Mayilraj S."/>
        </authorList>
    </citation>
    <scope>NUCLEOTIDE SEQUENCE [LARGE SCALE GENOMIC DNA]</scope>
    <source>
        <strain evidence="1 2">JCM 16352</strain>
    </source>
</reference>
<dbReference type="RefSeq" id="WP_094013049.1">
    <property type="nucleotide sequence ID" value="NZ_NMQW01000002.1"/>
</dbReference>
<dbReference type="OrthoDB" id="2889790at2"/>
<name>A0A229UXW9_9BACL</name>
<sequence>MIPTFVTSPTITSAELQHLPDILFVSYCFEAFGLNRGIYNTIDQWLYDFGCAHIVHRRHIILAFLEEMQSKFGRDNNGTILRFGKGGLTKQLYDFISSYSFIETETTTKSSSPT</sequence>
<dbReference type="AlphaFoldDB" id="A0A229UXW9"/>
<evidence type="ECO:0000313" key="2">
    <source>
        <dbReference type="Proteomes" id="UP000215509"/>
    </source>
</evidence>